<evidence type="ECO:0000313" key="10">
    <source>
        <dbReference type="Proteomes" id="UP000253508"/>
    </source>
</evidence>
<organism evidence="9 10">
    <name type="scientific">Microbacterium sorbitolivorans</name>
    <dbReference type="NCBI Taxonomy" id="1867410"/>
    <lineage>
        <taxon>Bacteria</taxon>
        <taxon>Bacillati</taxon>
        <taxon>Actinomycetota</taxon>
        <taxon>Actinomycetes</taxon>
        <taxon>Micrococcales</taxon>
        <taxon>Microbacteriaceae</taxon>
        <taxon>Microbacterium</taxon>
    </lineage>
</organism>
<keyword evidence="3" id="KW-1003">Cell membrane</keyword>
<evidence type="ECO:0000256" key="7">
    <source>
        <dbReference type="SAM" id="Phobius"/>
    </source>
</evidence>
<sequence length="221" mass="23996">MGTPVNHRLAAAASSDQQSWLGALVDWSVSLMDTIGPVGVGLAIAFENIFPPIPSEAILPAAGFAAHQGAFGVVPAIAWATVGSVVGALALYLIGMLVGIHRLRWLFDKIPLLRADDIDKTVAWFTRHGSAAVFFGRFLPIFRSLISIPAGVVRMPIWRFLLYTALGSLIWNTAFILIGWVLGSAWHVVEDYMGIAQNVVIVVVAALVIWFVVTRIRALRR</sequence>
<feature type="transmembrane region" description="Helical" evidence="7">
    <location>
        <begin position="160"/>
        <end position="183"/>
    </location>
</feature>
<feature type="transmembrane region" description="Helical" evidence="7">
    <location>
        <begin position="195"/>
        <end position="213"/>
    </location>
</feature>
<dbReference type="GO" id="GO:0005886">
    <property type="term" value="C:plasma membrane"/>
    <property type="evidence" value="ECO:0007669"/>
    <property type="project" value="UniProtKB-SubCell"/>
</dbReference>
<dbReference type="PANTHER" id="PTHR42709:SF6">
    <property type="entry name" value="UNDECAPRENYL PHOSPHATE TRANSPORTER A"/>
    <property type="match status" value="1"/>
</dbReference>
<evidence type="ECO:0000256" key="3">
    <source>
        <dbReference type="ARBA" id="ARBA00022475"/>
    </source>
</evidence>
<proteinExistence type="inferred from homology"/>
<dbReference type="Proteomes" id="UP000253508">
    <property type="component" value="Unassembled WGS sequence"/>
</dbReference>
<keyword evidence="4 7" id="KW-0812">Transmembrane</keyword>
<dbReference type="EMBL" id="QORO01000003">
    <property type="protein sequence ID" value="RCK58554.1"/>
    <property type="molecule type" value="Genomic_DNA"/>
</dbReference>
<comment type="subcellular location">
    <subcellularLocation>
        <location evidence="1">Cell membrane</location>
        <topology evidence="1">Multi-pass membrane protein</topology>
    </subcellularLocation>
</comment>
<dbReference type="AlphaFoldDB" id="A0A367XY92"/>
<dbReference type="OrthoDB" id="9813426at2"/>
<feature type="transmembrane region" description="Helical" evidence="7">
    <location>
        <begin position="76"/>
        <end position="100"/>
    </location>
</feature>
<evidence type="ECO:0000256" key="1">
    <source>
        <dbReference type="ARBA" id="ARBA00004651"/>
    </source>
</evidence>
<feature type="domain" description="VTT" evidence="8">
    <location>
        <begin position="53"/>
        <end position="180"/>
    </location>
</feature>
<keyword evidence="10" id="KW-1185">Reference proteome</keyword>
<protein>
    <submittedName>
        <fullName evidence="9">DedA family protein</fullName>
    </submittedName>
</protein>
<reference evidence="9 10" key="1">
    <citation type="submission" date="2018-07" db="EMBL/GenBank/DDBJ databases">
        <title>Microbacterium endoborsara sp. nov., a novel actinobacterium isolated from Borszczowia aralocaspica.</title>
        <authorList>
            <person name="An D."/>
        </authorList>
    </citation>
    <scope>NUCLEOTIDE SEQUENCE [LARGE SCALE GENOMIC DNA]</scope>
    <source>
        <strain evidence="9 10">C1.15228</strain>
    </source>
</reference>
<gene>
    <name evidence="9" type="ORF">DTO57_10365</name>
</gene>
<name>A0A367XY92_9MICO</name>
<evidence type="ECO:0000256" key="6">
    <source>
        <dbReference type="ARBA" id="ARBA00023136"/>
    </source>
</evidence>
<dbReference type="InterPro" id="IPR032816">
    <property type="entry name" value="VTT_dom"/>
</dbReference>
<comment type="similarity">
    <text evidence="2">Belongs to the DedA family.</text>
</comment>
<dbReference type="Pfam" id="PF09335">
    <property type="entry name" value="VTT_dom"/>
    <property type="match status" value="1"/>
</dbReference>
<keyword evidence="6 7" id="KW-0472">Membrane</keyword>
<evidence type="ECO:0000313" key="9">
    <source>
        <dbReference type="EMBL" id="RCK58554.1"/>
    </source>
</evidence>
<evidence type="ECO:0000259" key="8">
    <source>
        <dbReference type="Pfam" id="PF09335"/>
    </source>
</evidence>
<dbReference type="PANTHER" id="PTHR42709">
    <property type="entry name" value="ALKALINE PHOSPHATASE LIKE PROTEIN"/>
    <property type="match status" value="1"/>
</dbReference>
<accession>A0A367XY92</accession>
<comment type="caution">
    <text evidence="9">The sequence shown here is derived from an EMBL/GenBank/DDBJ whole genome shotgun (WGS) entry which is preliminary data.</text>
</comment>
<evidence type="ECO:0000256" key="4">
    <source>
        <dbReference type="ARBA" id="ARBA00022692"/>
    </source>
</evidence>
<evidence type="ECO:0000256" key="2">
    <source>
        <dbReference type="ARBA" id="ARBA00010792"/>
    </source>
</evidence>
<evidence type="ECO:0000256" key="5">
    <source>
        <dbReference type="ARBA" id="ARBA00022989"/>
    </source>
</evidence>
<keyword evidence="5 7" id="KW-1133">Transmembrane helix</keyword>
<dbReference type="InterPro" id="IPR051311">
    <property type="entry name" value="DedA_domain"/>
</dbReference>